<evidence type="ECO:0000313" key="3">
    <source>
        <dbReference type="RefSeq" id="XP_018021057.1"/>
    </source>
</evidence>
<proteinExistence type="inferred from homology"/>
<organism evidence="2 3">
    <name type="scientific">Hyalella azteca</name>
    <name type="common">Amphipod</name>
    <dbReference type="NCBI Taxonomy" id="294128"/>
    <lineage>
        <taxon>Eukaryota</taxon>
        <taxon>Metazoa</taxon>
        <taxon>Ecdysozoa</taxon>
        <taxon>Arthropoda</taxon>
        <taxon>Crustacea</taxon>
        <taxon>Multicrustacea</taxon>
        <taxon>Malacostraca</taxon>
        <taxon>Eumalacostraca</taxon>
        <taxon>Peracarida</taxon>
        <taxon>Amphipoda</taxon>
        <taxon>Senticaudata</taxon>
        <taxon>Talitrida</taxon>
        <taxon>Talitroidea</taxon>
        <taxon>Hyalellidae</taxon>
        <taxon>Hyalella</taxon>
    </lineage>
</organism>
<dbReference type="SUPFAM" id="SSF52266">
    <property type="entry name" value="SGNH hydrolase"/>
    <property type="match status" value="1"/>
</dbReference>
<dbReference type="OrthoDB" id="9975373at2759"/>
<dbReference type="PANTHER" id="PTHR14469:SF0">
    <property type="entry name" value="FAMILY WITH SEQUENCE SIMILARITY 113"/>
    <property type="match status" value="1"/>
</dbReference>
<dbReference type="RefSeq" id="XP_018021057.1">
    <property type="nucleotide sequence ID" value="XM_018165568.2"/>
</dbReference>
<accession>A0A8B7P536</accession>
<dbReference type="AlphaFoldDB" id="A0A8B7P536"/>
<dbReference type="GeneID" id="108677350"/>
<name>A0A8B7P536_HYAAZ</name>
<reference evidence="3" key="1">
    <citation type="submission" date="2025-08" db="UniProtKB">
        <authorList>
            <consortium name="RefSeq"/>
        </authorList>
    </citation>
    <scope>IDENTIFICATION</scope>
    <source>
        <tissue evidence="3">Whole organism</tissue>
    </source>
</reference>
<evidence type="ECO:0000313" key="2">
    <source>
        <dbReference type="Proteomes" id="UP000694843"/>
    </source>
</evidence>
<gene>
    <name evidence="3" type="primary">LOC108677350</name>
</gene>
<dbReference type="InterPro" id="IPR036514">
    <property type="entry name" value="SGNH_hydro_sf"/>
</dbReference>
<dbReference type="PANTHER" id="PTHR14469">
    <property type="entry name" value="SARCOMA ANTIGEN NY-SAR-23"/>
    <property type="match status" value="1"/>
</dbReference>
<evidence type="ECO:0000256" key="1">
    <source>
        <dbReference type="ARBA" id="ARBA00037957"/>
    </source>
</evidence>
<comment type="similarity">
    <text evidence="1">Belongs to the PC-esterase family.</text>
</comment>
<dbReference type="Proteomes" id="UP000694843">
    <property type="component" value="Unplaced"/>
</dbReference>
<keyword evidence="2" id="KW-1185">Reference proteome</keyword>
<dbReference type="Gene3D" id="3.40.50.1110">
    <property type="entry name" value="SGNH hydrolase"/>
    <property type="match status" value="1"/>
</dbReference>
<protein>
    <submittedName>
        <fullName evidence="3">PC-esterase domain-containing protein 1A</fullName>
    </submittedName>
</protein>
<dbReference type="KEGG" id="hazt:108677350"/>
<sequence>MADIFCKKDALQLLQNRFILIIGDSNTRALYNDLIYLLHENDVTSPAVFRKHSNKNVKVKEVDKVVKQNDVRNATRNLQEIREYWGANGVRVRFCFVTRVMGQQMLWQLNEMERGDIPCPDIILLNSCVWDITRWGAMMEDTYKQQLVQVFTRLRQLVHPDTLVMWATTLPVAENLVRGGLLIKQLDFIQKNIRFMALEANLFVSELCKLFCFDIVDLHYHMRFQLSR</sequence>